<dbReference type="SUPFAM" id="SSF75005">
    <property type="entry name" value="Arabinanase/levansucrase/invertase"/>
    <property type="match status" value="1"/>
</dbReference>
<dbReference type="SUPFAM" id="SSF49899">
    <property type="entry name" value="Concanavalin A-like lectins/glucanases"/>
    <property type="match status" value="1"/>
</dbReference>
<evidence type="ECO:0000256" key="4">
    <source>
        <dbReference type="PIRSR" id="PIRSR606710-1"/>
    </source>
</evidence>
<keyword evidence="8" id="KW-0732">Signal</keyword>
<reference evidence="10 11" key="1">
    <citation type="submission" date="2017-06" db="EMBL/GenBank/DDBJ databases">
        <authorList>
            <person name="Kim H.J."/>
            <person name="Triplett B.A."/>
        </authorList>
    </citation>
    <scope>NUCLEOTIDE SEQUENCE [LARGE SCALE GENOMIC DNA]</scope>
    <source>
        <strain evidence="10 11">DSM 14713</strain>
    </source>
</reference>
<comment type="similarity">
    <text evidence="1 6">Belongs to the glycosyl hydrolase 43 family.</text>
</comment>
<feature type="signal peptide" evidence="8">
    <location>
        <begin position="1"/>
        <end position="19"/>
    </location>
</feature>
<evidence type="ECO:0000259" key="9">
    <source>
        <dbReference type="Pfam" id="PF17851"/>
    </source>
</evidence>
<dbReference type="OrthoDB" id="9760116at2"/>
<protein>
    <submittedName>
        <fullName evidence="10">Beta-xylosidase</fullName>
    </submittedName>
</protein>
<dbReference type="GO" id="GO:0005975">
    <property type="term" value="P:carbohydrate metabolic process"/>
    <property type="evidence" value="ECO:0007669"/>
    <property type="project" value="InterPro"/>
</dbReference>
<dbReference type="InterPro" id="IPR006710">
    <property type="entry name" value="Glyco_hydro_43"/>
</dbReference>
<dbReference type="InterPro" id="IPR013320">
    <property type="entry name" value="ConA-like_dom_sf"/>
</dbReference>
<feature type="region of interest" description="Disordered" evidence="7">
    <location>
        <begin position="30"/>
        <end position="51"/>
    </location>
</feature>
<dbReference type="Gene3D" id="2.115.10.20">
    <property type="entry name" value="Glycosyl hydrolase domain, family 43"/>
    <property type="match status" value="1"/>
</dbReference>
<feature type="active site" description="Proton donor" evidence="4">
    <location>
        <position position="235"/>
    </location>
</feature>
<accession>A0A250ILQ2</accession>
<proteinExistence type="inferred from homology"/>
<organism evidence="10 11">
    <name type="scientific">Melittangium boletus DSM 14713</name>
    <dbReference type="NCBI Taxonomy" id="1294270"/>
    <lineage>
        <taxon>Bacteria</taxon>
        <taxon>Pseudomonadati</taxon>
        <taxon>Myxococcota</taxon>
        <taxon>Myxococcia</taxon>
        <taxon>Myxococcales</taxon>
        <taxon>Cystobacterineae</taxon>
        <taxon>Archangiaceae</taxon>
        <taxon>Melittangium</taxon>
    </lineage>
</organism>
<feature type="chain" id="PRO_5013326982" evidence="8">
    <location>
        <begin position="20"/>
        <end position="544"/>
    </location>
</feature>
<evidence type="ECO:0000256" key="1">
    <source>
        <dbReference type="ARBA" id="ARBA00009865"/>
    </source>
</evidence>
<evidence type="ECO:0000256" key="8">
    <source>
        <dbReference type="SAM" id="SignalP"/>
    </source>
</evidence>
<evidence type="ECO:0000256" key="7">
    <source>
        <dbReference type="SAM" id="MobiDB-lite"/>
    </source>
</evidence>
<dbReference type="CDD" id="cd08999">
    <property type="entry name" value="GH43_ABN-like"/>
    <property type="match status" value="1"/>
</dbReference>
<keyword evidence="11" id="KW-1185">Reference proteome</keyword>
<sequence>MRSRGVLRSAALLSWVTLAALCAPGCTQNNPPPTPVEPTPEPVPPEPPPSVPPLEVINPVLSGDFADPSVIKVGTEYWASTTSSEWAPHYPLLRSPDLLHWEQVGSVFQEPPAWSEANYWAPELAVDRGRYFVLYTAKKKGGPLCVAVATAAQVQGPYTDHGPLVCEELGSIDGALIRDENDKLFLLWKMDGNSRGLPTPIWAQPLSEDGTGYKLTGEKTQLIINDVPWEGQLVEGPYVLKRNGWFYLFYAGSGCCGRDCNYGMGVARSRTLLGGWEKNPLNPIMRNNESFKCPGHGSVVTDAQGRDYLLYHAYRATDSVYVGRQGMLDVITWGEDGWPTLNSRRGPGGKVLTRPAAFADEFTTPTLAVGWQWPHGQKPTVTLAEEQLTLAPNEARADNPVGAILARSTQSGAYRAETRVDVSGLTGGAQTGLAAVGDPENAIGVGLREGRVEVWRRQGGKQETVATADAPTAPGNTYHLRMTARDGHLFHFAVSADGTTWTDVGEEQNGDFLPLWDRGVRVGLTVGGALGASARFDSLRITPE</sequence>
<feature type="active site" description="Proton acceptor" evidence="4">
    <location>
        <position position="67"/>
    </location>
</feature>
<dbReference type="PANTHER" id="PTHR42812">
    <property type="entry name" value="BETA-XYLOSIDASE"/>
    <property type="match status" value="1"/>
</dbReference>
<evidence type="ECO:0000313" key="10">
    <source>
        <dbReference type="EMBL" id="ATB32188.1"/>
    </source>
</evidence>
<feature type="site" description="Important for catalytic activity, responsible for pKa modulation of the active site Glu and correct orientation of both the proton donor and substrate" evidence="5">
    <location>
        <position position="173"/>
    </location>
</feature>
<keyword evidence="3 6" id="KW-0326">Glycosidase</keyword>
<dbReference type="AlphaFoldDB" id="A0A250ILQ2"/>
<dbReference type="InterPro" id="IPR041542">
    <property type="entry name" value="GH43_C2"/>
</dbReference>
<gene>
    <name evidence="10" type="ORF">MEBOL_005664</name>
</gene>
<keyword evidence="2 6" id="KW-0378">Hydrolase</keyword>
<dbReference type="RefSeq" id="WP_095980407.1">
    <property type="nucleotide sequence ID" value="NZ_CP022163.1"/>
</dbReference>
<dbReference type="InterPro" id="IPR051795">
    <property type="entry name" value="Glycosyl_Hydrlase_43"/>
</dbReference>
<dbReference type="Proteomes" id="UP000217289">
    <property type="component" value="Chromosome"/>
</dbReference>
<dbReference type="PANTHER" id="PTHR42812:SF5">
    <property type="entry name" value="ENDO-ARABINASE"/>
    <property type="match status" value="1"/>
</dbReference>
<feature type="domain" description="Beta-xylosidase C-terminal Concanavalin A-like" evidence="9">
    <location>
        <begin position="360"/>
        <end position="513"/>
    </location>
</feature>
<dbReference type="KEGG" id="mbd:MEBOL_005664"/>
<evidence type="ECO:0000256" key="6">
    <source>
        <dbReference type="RuleBase" id="RU361187"/>
    </source>
</evidence>
<dbReference type="Pfam" id="PF17851">
    <property type="entry name" value="GH43_C2"/>
    <property type="match status" value="1"/>
</dbReference>
<evidence type="ECO:0000256" key="5">
    <source>
        <dbReference type="PIRSR" id="PIRSR606710-2"/>
    </source>
</evidence>
<evidence type="ECO:0000313" key="11">
    <source>
        <dbReference type="Proteomes" id="UP000217289"/>
    </source>
</evidence>
<dbReference type="InterPro" id="IPR023296">
    <property type="entry name" value="Glyco_hydro_beta-prop_sf"/>
</dbReference>
<evidence type="ECO:0000256" key="2">
    <source>
        <dbReference type="ARBA" id="ARBA00022801"/>
    </source>
</evidence>
<dbReference type="Pfam" id="PF04616">
    <property type="entry name" value="Glyco_hydro_43"/>
    <property type="match status" value="1"/>
</dbReference>
<dbReference type="GO" id="GO:0004553">
    <property type="term" value="F:hydrolase activity, hydrolyzing O-glycosyl compounds"/>
    <property type="evidence" value="ECO:0007669"/>
    <property type="project" value="InterPro"/>
</dbReference>
<evidence type="ECO:0000256" key="3">
    <source>
        <dbReference type="ARBA" id="ARBA00023295"/>
    </source>
</evidence>
<dbReference type="EMBL" id="CP022163">
    <property type="protein sequence ID" value="ATB32188.1"/>
    <property type="molecule type" value="Genomic_DNA"/>
</dbReference>
<name>A0A250ILQ2_9BACT</name>
<dbReference type="Gene3D" id="2.60.120.200">
    <property type="match status" value="1"/>
</dbReference>